<proteinExistence type="predicted"/>
<protein>
    <submittedName>
        <fullName evidence="1">Uncharacterized protein</fullName>
    </submittedName>
</protein>
<accession>A0AA35JRF9</accession>
<sequence>MRDLKITATSSLRKPSLQREVAMDSKNGKVHTGKKPCTRIGLTADFSGCMYHSPVLGCPQMPLKY</sequence>
<evidence type="ECO:0000313" key="2">
    <source>
        <dbReference type="Proteomes" id="UP001178461"/>
    </source>
</evidence>
<evidence type="ECO:0000313" key="1">
    <source>
        <dbReference type="EMBL" id="CAI5763679.1"/>
    </source>
</evidence>
<organism evidence="1 2">
    <name type="scientific">Podarcis lilfordi</name>
    <name type="common">Lilford's wall lizard</name>
    <dbReference type="NCBI Taxonomy" id="74358"/>
    <lineage>
        <taxon>Eukaryota</taxon>
        <taxon>Metazoa</taxon>
        <taxon>Chordata</taxon>
        <taxon>Craniata</taxon>
        <taxon>Vertebrata</taxon>
        <taxon>Euteleostomi</taxon>
        <taxon>Lepidosauria</taxon>
        <taxon>Squamata</taxon>
        <taxon>Bifurcata</taxon>
        <taxon>Unidentata</taxon>
        <taxon>Episquamata</taxon>
        <taxon>Laterata</taxon>
        <taxon>Lacertibaenia</taxon>
        <taxon>Lacertidae</taxon>
        <taxon>Podarcis</taxon>
    </lineage>
</organism>
<dbReference type="AlphaFoldDB" id="A0AA35JRF9"/>
<reference evidence="1" key="1">
    <citation type="submission" date="2022-12" db="EMBL/GenBank/DDBJ databases">
        <authorList>
            <person name="Alioto T."/>
            <person name="Alioto T."/>
            <person name="Gomez Garrido J."/>
        </authorList>
    </citation>
    <scope>NUCLEOTIDE SEQUENCE</scope>
</reference>
<dbReference type="Proteomes" id="UP001178461">
    <property type="component" value="Chromosome 1"/>
</dbReference>
<name>A0AA35JRF9_9SAUR</name>
<gene>
    <name evidence="1" type="ORF">PODLI_1B011919</name>
</gene>
<keyword evidence="2" id="KW-1185">Reference proteome</keyword>
<dbReference type="EMBL" id="OX395126">
    <property type="protein sequence ID" value="CAI5763679.1"/>
    <property type="molecule type" value="Genomic_DNA"/>
</dbReference>